<dbReference type="EMBL" id="JAUUIA010000044">
    <property type="protein sequence ID" value="MDP0970791.1"/>
    <property type="molecule type" value="Genomic_DNA"/>
</dbReference>
<comment type="caution">
    <text evidence="2">The sequence shown here is derived from an EMBL/GenBank/DDBJ whole genome shotgun (WGS) entry which is preliminary data.</text>
</comment>
<reference evidence="2" key="1">
    <citation type="submission" date="2023-07" db="EMBL/GenBank/DDBJ databases">
        <authorList>
            <person name="Peng Z."/>
        </authorList>
    </citation>
    <scope>NUCLEOTIDE SEQUENCE</scope>
    <source>
        <strain evidence="2">KP219</strain>
    </source>
</reference>
<feature type="signal peptide" evidence="1">
    <location>
        <begin position="1"/>
        <end position="22"/>
    </location>
</feature>
<gene>
    <name evidence="2" type="ORF">Q6294_27760</name>
</gene>
<keyword evidence="1" id="KW-0732">Signal</keyword>
<protein>
    <submittedName>
        <fullName evidence="2">CD15/CS22/SEF14 family fimbrial major subunit</fullName>
    </submittedName>
</protein>
<dbReference type="AlphaFoldDB" id="A0AAW8APR0"/>
<dbReference type="RefSeq" id="WP_134894738.1">
    <property type="nucleotide sequence ID" value="NZ_CP153598.1"/>
</dbReference>
<dbReference type="Pfam" id="PF06443">
    <property type="entry name" value="SEF14_adhesin"/>
    <property type="match status" value="1"/>
</dbReference>
<evidence type="ECO:0000313" key="2">
    <source>
        <dbReference type="EMBL" id="MDP0970791.1"/>
    </source>
</evidence>
<dbReference type="Proteomes" id="UP001244490">
    <property type="component" value="Unassembled WGS sequence"/>
</dbReference>
<dbReference type="InterPro" id="IPR010498">
    <property type="entry name" value="SefA"/>
</dbReference>
<evidence type="ECO:0000256" key="1">
    <source>
        <dbReference type="SAM" id="SignalP"/>
    </source>
</evidence>
<name>A0AAW8APR0_KLEPN</name>
<organism evidence="2 3">
    <name type="scientific">Klebsiella pneumoniae</name>
    <dbReference type="NCBI Taxonomy" id="573"/>
    <lineage>
        <taxon>Bacteria</taxon>
        <taxon>Pseudomonadati</taxon>
        <taxon>Pseudomonadota</taxon>
        <taxon>Gammaproteobacteria</taxon>
        <taxon>Enterobacterales</taxon>
        <taxon>Enterobacteriaceae</taxon>
        <taxon>Klebsiella/Raoultella group</taxon>
        <taxon>Klebsiella</taxon>
        <taxon>Klebsiella pneumoniae complex</taxon>
    </lineage>
</organism>
<feature type="chain" id="PRO_5043465486" evidence="1">
    <location>
        <begin position="23"/>
        <end position="167"/>
    </location>
</feature>
<proteinExistence type="predicted"/>
<accession>A0AAW8APR0</accession>
<sequence length="167" mass="16974">MKKIVLSSLALAMVMGSVTAHAATIAGNKATVKAPVVISATNTTSATWAADAGFTGPKVDASQVIGALSIRASGPHDGVQVSGQGTQISGGSATIPFYKADGTTAGFWGTALETAWGHAATTLMGTPGWNNNTQDESVTLTIKKLGNAQTLTPGTYTATFEVVQYQN</sequence>
<evidence type="ECO:0000313" key="3">
    <source>
        <dbReference type="Proteomes" id="UP001244490"/>
    </source>
</evidence>